<dbReference type="EMBL" id="BPLR01012326">
    <property type="protein sequence ID" value="GIY53153.1"/>
    <property type="molecule type" value="Genomic_DNA"/>
</dbReference>
<dbReference type="Proteomes" id="UP001054945">
    <property type="component" value="Unassembled WGS sequence"/>
</dbReference>
<organism evidence="1 2">
    <name type="scientific">Caerostris extrusa</name>
    <name type="common">Bark spider</name>
    <name type="synonym">Caerostris bankana</name>
    <dbReference type="NCBI Taxonomy" id="172846"/>
    <lineage>
        <taxon>Eukaryota</taxon>
        <taxon>Metazoa</taxon>
        <taxon>Ecdysozoa</taxon>
        <taxon>Arthropoda</taxon>
        <taxon>Chelicerata</taxon>
        <taxon>Arachnida</taxon>
        <taxon>Araneae</taxon>
        <taxon>Araneomorphae</taxon>
        <taxon>Entelegynae</taxon>
        <taxon>Araneoidea</taxon>
        <taxon>Araneidae</taxon>
        <taxon>Caerostris</taxon>
    </lineage>
</organism>
<comment type="caution">
    <text evidence="1">The sequence shown here is derived from an EMBL/GenBank/DDBJ whole genome shotgun (WGS) entry which is preliminary data.</text>
</comment>
<accession>A0AAV4U5P2</accession>
<evidence type="ECO:0008006" key="3">
    <source>
        <dbReference type="Google" id="ProtNLM"/>
    </source>
</evidence>
<sequence>MVISFTGENWRLRRPMKSLSLDKPFRSTTDRKRRIQERFPSGSFFLLFPESDESVFINATEGQTRVETDRDFGTESAASLIAQTPPTSRDVINFTEKNWRLCRPMKSSSLDKPFRSTTDRK</sequence>
<evidence type="ECO:0000313" key="2">
    <source>
        <dbReference type="Proteomes" id="UP001054945"/>
    </source>
</evidence>
<name>A0AAV4U5P2_CAEEX</name>
<keyword evidence="2" id="KW-1185">Reference proteome</keyword>
<dbReference type="AlphaFoldDB" id="A0AAV4U5P2"/>
<protein>
    <recommendedName>
        <fullName evidence="3">Cytochrome P450</fullName>
    </recommendedName>
</protein>
<evidence type="ECO:0000313" key="1">
    <source>
        <dbReference type="EMBL" id="GIY53153.1"/>
    </source>
</evidence>
<proteinExistence type="predicted"/>
<gene>
    <name evidence="1" type="ORF">CEXT_29791</name>
</gene>
<reference evidence="1 2" key="1">
    <citation type="submission" date="2021-06" db="EMBL/GenBank/DDBJ databases">
        <title>Caerostris extrusa draft genome.</title>
        <authorList>
            <person name="Kono N."/>
            <person name="Arakawa K."/>
        </authorList>
    </citation>
    <scope>NUCLEOTIDE SEQUENCE [LARGE SCALE GENOMIC DNA]</scope>
</reference>